<dbReference type="CDD" id="cd06577">
    <property type="entry name" value="PASTA_pknB"/>
    <property type="match status" value="1"/>
</dbReference>
<proteinExistence type="predicted"/>
<dbReference type="Gene3D" id="3.30.10.20">
    <property type="match status" value="2"/>
</dbReference>
<dbReference type="EMBL" id="BAAAYN010000011">
    <property type="protein sequence ID" value="GAA3385055.1"/>
    <property type="molecule type" value="Genomic_DNA"/>
</dbReference>
<feature type="domain" description="PASTA" evidence="2">
    <location>
        <begin position="150"/>
        <end position="222"/>
    </location>
</feature>
<organism evidence="3 4">
    <name type="scientific">Cryptosporangium minutisporangium</name>
    <dbReference type="NCBI Taxonomy" id="113569"/>
    <lineage>
        <taxon>Bacteria</taxon>
        <taxon>Bacillati</taxon>
        <taxon>Actinomycetota</taxon>
        <taxon>Actinomycetes</taxon>
        <taxon>Cryptosporangiales</taxon>
        <taxon>Cryptosporangiaceae</taxon>
        <taxon>Cryptosporangium</taxon>
    </lineage>
</organism>
<dbReference type="InterPro" id="IPR005543">
    <property type="entry name" value="PASTA_dom"/>
</dbReference>
<feature type="region of interest" description="Disordered" evidence="1">
    <location>
        <begin position="42"/>
        <end position="73"/>
    </location>
</feature>
<dbReference type="PROSITE" id="PS51178">
    <property type="entry name" value="PASTA"/>
    <property type="match status" value="2"/>
</dbReference>
<keyword evidence="4" id="KW-1185">Reference proteome</keyword>
<name>A0ABP6SU95_9ACTN</name>
<dbReference type="SMART" id="SM00740">
    <property type="entry name" value="PASTA"/>
    <property type="match status" value="2"/>
</dbReference>
<evidence type="ECO:0000259" key="2">
    <source>
        <dbReference type="PROSITE" id="PS51178"/>
    </source>
</evidence>
<evidence type="ECO:0000256" key="1">
    <source>
        <dbReference type="SAM" id="MobiDB-lite"/>
    </source>
</evidence>
<evidence type="ECO:0000313" key="4">
    <source>
        <dbReference type="Proteomes" id="UP001501676"/>
    </source>
</evidence>
<evidence type="ECO:0000313" key="3">
    <source>
        <dbReference type="EMBL" id="GAA3385055.1"/>
    </source>
</evidence>
<sequence length="232" mass="24322">MSYGPPRSHNRGPWLLVVAVLVVLALSCCAGLLISIAQQGGDSTAQDSAQDSTAQPSDPGPSATRGSSGRGTVTVPRLAGARLPDAERQLEALGFDDPRVVDATGRNRTVLSRQNWVVRTQEPAAGSRVAPSTEITLRVSKPTDGAPSHAPVDGVVPDVVCRDLQAAQDALQAAGFYVLSSVDGSGQGRRQLVDRNWVVVQQSVTPGSRPARSTRVRLTVVKIGEPTDRCSG</sequence>
<accession>A0ABP6SU95</accession>
<dbReference type="PROSITE" id="PS51257">
    <property type="entry name" value="PROKAR_LIPOPROTEIN"/>
    <property type="match status" value="1"/>
</dbReference>
<feature type="domain" description="PASTA" evidence="2">
    <location>
        <begin position="69"/>
        <end position="141"/>
    </location>
</feature>
<gene>
    <name evidence="3" type="ORF">GCM10020369_17070</name>
</gene>
<dbReference type="Pfam" id="PF03793">
    <property type="entry name" value="PASTA"/>
    <property type="match status" value="2"/>
</dbReference>
<comment type="caution">
    <text evidence="3">The sequence shown here is derived from an EMBL/GenBank/DDBJ whole genome shotgun (WGS) entry which is preliminary data.</text>
</comment>
<reference evidence="4" key="1">
    <citation type="journal article" date="2019" name="Int. J. Syst. Evol. Microbiol.">
        <title>The Global Catalogue of Microorganisms (GCM) 10K type strain sequencing project: providing services to taxonomists for standard genome sequencing and annotation.</title>
        <authorList>
            <consortium name="The Broad Institute Genomics Platform"/>
            <consortium name="The Broad Institute Genome Sequencing Center for Infectious Disease"/>
            <person name="Wu L."/>
            <person name="Ma J."/>
        </authorList>
    </citation>
    <scope>NUCLEOTIDE SEQUENCE [LARGE SCALE GENOMIC DNA]</scope>
    <source>
        <strain evidence="4">JCM 9458</strain>
    </source>
</reference>
<feature type="compositionally biased region" description="Polar residues" evidence="1">
    <location>
        <begin position="42"/>
        <end position="56"/>
    </location>
</feature>
<protein>
    <recommendedName>
        <fullName evidence="2">PASTA domain-containing protein</fullName>
    </recommendedName>
</protein>
<dbReference type="Proteomes" id="UP001501676">
    <property type="component" value="Unassembled WGS sequence"/>
</dbReference>